<proteinExistence type="predicted"/>
<name>A0AAE0FXX7_9CHLO</name>
<dbReference type="PROSITE" id="PS50016">
    <property type="entry name" value="ZF_PHD_2"/>
    <property type="match status" value="1"/>
</dbReference>
<dbReference type="Pfam" id="PF00628">
    <property type="entry name" value="PHD"/>
    <property type="match status" value="1"/>
</dbReference>
<dbReference type="EMBL" id="LGRX02012048">
    <property type="protein sequence ID" value="KAK3268042.1"/>
    <property type="molecule type" value="Genomic_DNA"/>
</dbReference>
<evidence type="ECO:0000313" key="7">
    <source>
        <dbReference type="EMBL" id="KAK3268042.1"/>
    </source>
</evidence>
<dbReference type="InterPro" id="IPR019786">
    <property type="entry name" value="Zinc_finger_PHD-type_CS"/>
</dbReference>
<comment type="caution">
    <text evidence="7">The sequence shown here is derived from an EMBL/GenBank/DDBJ whole genome shotgun (WGS) entry which is preliminary data.</text>
</comment>
<dbReference type="CDD" id="cd15543">
    <property type="entry name" value="PHD_RSF1"/>
    <property type="match status" value="1"/>
</dbReference>
<evidence type="ECO:0000256" key="2">
    <source>
        <dbReference type="ARBA" id="ARBA00022723"/>
    </source>
</evidence>
<dbReference type="AlphaFoldDB" id="A0AAE0FXX7"/>
<accession>A0AAE0FXX7</accession>
<keyword evidence="8" id="KW-1185">Reference proteome</keyword>
<dbReference type="InterPro" id="IPR011011">
    <property type="entry name" value="Znf_FYVE_PHD"/>
</dbReference>
<dbReference type="GO" id="GO:0000785">
    <property type="term" value="C:chromatin"/>
    <property type="evidence" value="ECO:0007669"/>
    <property type="project" value="TreeGrafter"/>
</dbReference>
<keyword evidence="2" id="KW-0479">Metal-binding</keyword>
<dbReference type="InterPro" id="IPR013083">
    <property type="entry name" value="Znf_RING/FYVE/PHD"/>
</dbReference>
<dbReference type="InterPro" id="IPR001965">
    <property type="entry name" value="Znf_PHD"/>
</dbReference>
<feature type="domain" description="PHD-type" evidence="6">
    <location>
        <begin position="723"/>
        <end position="773"/>
    </location>
</feature>
<evidence type="ECO:0000256" key="3">
    <source>
        <dbReference type="ARBA" id="ARBA00022771"/>
    </source>
</evidence>
<gene>
    <name evidence="7" type="ORF">CYMTET_23431</name>
</gene>
<evidence type="ECO:0000313" key="8">
    <source>
        <dbReference type="Proteomes" id="UP001190700"/>
    </source>
</evidence>
<dbReference type="SUPFAM" id="SSF57903">
    <property type="entry name" value="FYVE/PHD zinc finger"/>
    <property type="match status" value="1"/>
</dbReference>
<keyword evidence="3 5" id="KW-0863">Zinc-finger</keyword>
<dbReference type="GO" id="GO:0008270">
    <property type="term" value="F:zinc ion binding"/>
    <property type="evidence" value="ECO:0007669"/>
    <property type="project" value="UniProtKB-KW"/>
</dbReference>
<keyword evidence="4" id="KW-0862">Zinc</keyword>
<dbReference type="SMART" id="SM00249">
    <property type="entry name" value="PHD"/>
    <property type="match status" value="1"/>
</dbReference>
<sequence>MRGAHSHDDYQGKGLHPKVKEEIDLRVKARKTPMQIWEDLHANKDLPEITYKQVHHYVKNNRTRLLSEQAIKTINDFKEVAQANNLLRLHDVGKDTTDALEHRVGMLAYFNGDFLSSSNTWVPTSRFPSSTALPPIPHEATDLLAQLSNWKKAKWQVERATMEKELEDNIRAVGNNHSAPFFLDLLKNLLGACGWNFKTNKFHTRELNVESFYRSYKLLTEDYVAQACRQRFVVVYTTSFKLKQFLEFNMLQRDDVYKLLWNGYPVESGGTAENRQYILCYLGIKSHEDTIASEIVNALLLQGIYHLHNAVWCPRTFGLDHAFAFYNANMRFPELVSWLCTAHNIAPTTEVASYIETEGSKLLQSICYAHCQRKVNEKKHFFLTAEHYETFKRDVGYLRRVYDPTQDREHEDPIAKAALCLLVEKYDELGEEYITSWFVTNWTGKWGTWRDGSLPAGKPTHTNMVEGKHFLLQLFLTKRTCMPLSQFHPALLSHLHNDSVCNFHNPIENCADIHVKIWREALLIYENNSLEYSTKIISNQGIALYIVPSKTTWSSLEGTTSVEKKRAIFNAATKFVALLKNPEQPPSGATTFDGMHEVYSAFMVLQELETPTGPYHYYSCFCHEYCVTKACEHSLAFGIYKDKFKAPMDRNLELIGRQPQVGRPPKPRHALSRQPGKQGFVEKVSVAIKRKLAARSHAGPSTTVDTEDIDNLQTLGSQQPSQRLTCTLCGSAAQGKKMLLCDICDKGFHIFCLKPELPGIPDGCWFCATCQFNVNKPTAGTGKEAKKGKKGKRGKK</sequence>
<dbReference type="PROSITE" id="PS01359">
    <property type="entry name" value="ZF_PHD_1"/>
    <property type="match status" value="1"/>
</dbReference>
<reference evidence="7 8" key="1">
    <citation type="journal article" date="2015" name="Genome Biol. Evol.">
        <title>Comparative Genomics of a Bacterivorous Green Alga Reveals Evolutionary Causalities and Consequences of Phago-Mixotrophic Mode of Nutrition.</title>
        <authorList>
            <person name="Burns J.A."/>
            <person name="Paasch A."/>
            <person name="Narechania A."/>
            <person name="Kim E."/>
        </authorList>
    </citation>
    <scope>NUCLEOTIDE SEQUENCE [LARGE SCALE GENOMIC DNA]</scope>
    <source>
        <strain evidence="7 8">PLY_AMNH</strain>
    </source>
</reference>
<dbReference type="Gene3D" id="3.30.40.10">
    <property type="entry name" value="Zinc/RING finger domain, C3HC4 (zinc finger)"/>
    <property type="match status" value="1"/>
</dbReference>
<comment type="subcellular location">
    <subcellularLocation>
        <location evidence="1">Nucleus</location>
    </subcellularLocation>
</comment>
<evidence type="ECO:0000259" key="6">
    <source>
        <dbReference type="PROSITE" id="PS50016"/>
    </source>
</evidence>
<evidence type="ECO:0000256" key="4">
    <source>
        <dbReference type="ARBA" id="ARBA00022833"/>
    </source>
</evidence>
<dbReference type="GO" id="GO:0005634">
    <property type="term" value="C:nucleus"/>
    <property type="evidence" value="ECO:0007669"/>
    <property type="project" value="UniProtKB-SubCell"/>
</dbReference>
<protein>
    <recommendedName>
        <fullName evidence="6">PHD-type domain-containing protein</fullName>
    </recommendedName>
</protein>
<dbReference type="PANTHER" id="PTHR45915:SF2">
    <property type="entry name" value="TOUTATIS, ISOFORM E"/>
    <property type="match status" value="1"/>
</dbReference>
<dbReference type="Proteomes" id="UP001190700">
    <property type="component" value="Unassembled WGS sequence"/>
</dbReference>
<evidence type="ECO:0000256" key="5">
    <source>
        <dbReference type="PROSITE-ProRule" id="PRU00146"/>
    </source>
</evidence>
<dbReference type="PANTHER" id="PTHR45915">
    <property type="entry name" value="TRANSCRIPTION INTERMEDIARY FACTOR"/>
    <property type="match status" value="1"/>
</dbReference>
<evidence type="ECO:0000256" key="1">
    <source>
        <dbReference type="ARBA" id="ARBA00004123"/>
    </source>
</evidence>
<organism evidence="7 8">
    <name type="scientific">Cymbomonas tetramitiformis</name>
    <dbReference type="NCBI Taxonomy" id="36881"/>
    <lineage>
        <taxon>Eukaryota</taxon>
        <taxon>Viridiplantae</taxon>
        <taxon>Chlorophyta</taxon>
        <taxon>Pyramimonadophyceae</taxon>
        <taxon>Pyramimonadales</taxon>
        <taxon>Pyramimonadaceae</taxon>
        <taxon>Cymbomonas</taxon>
    </lineage>
</organism>
<dbReference type="InterPro" id="IPR019787">
    <property type="entry name" value="Znf_PHD-finger"/>
</dbReference>